<keyword evidence="7" id="KW-1185">Reference proteome</keyword>
<evidence type="ECO:0000259" key="5">
    <source>
        <dbReference type="PROSITE" id="PS50004"/>
    </source>
</evidence>
<dbReference type="InterPro" id="IPR011047">
    <property type="entry name" value="Quinoprotein_ADH-like_sf"/>
</dbReference>
<dbReference type="CDD" id="cd00030">
    <property type="entry name" value="C2"/>
    <property type="match status" value="1"/>
</dbReference>
<dbReference type="InterPro" id="IPR055442">
    <property type="entry name" value="Beta-prop_EML-like_2nd"/>
</dbReference>
<dbReference type="InterPro" id="IPR036322">
    <property type="entry name" value="WD40_repeat_dom_sf"/>
</dbReference>
<dbReference type="AlphaFoldDB" id="A0A1Y1VFV8"/>
<evidence type="ECO:0000256" key="4">
    <source>
        <dbReference type="PROSITE-ProRule" id="PRU00221"/>
    </source>
</evidence>
<dbReference type="PROSITE" id="PS50082">
    <property type="entry name" value="WD_REPEATS_2"/>
    <property type="match status" value="3"/>
</dbReference>
<protein>
    <submittedName>
        <fullName evidence="6">WD40 repeat-like protein</fullName>
    </submittedName>
</protein>
<dbReference type="OrthoDB" id="10251741at2759"/>
<evidence type="ECO:0000256" key="2">
    <source>
        <dbReference type="ARBA" id="ARBA00022574"/>
    </source>
</evidence>
<accession>A0A1Y1VFV8</accession>
<organism evidence="6 7">
    <name type="scientific">Piromyces finnis</name>
    <dbReference type="NCBI Taxonomy" id="1754191"/>
    <lineage>
        <taxon>Eukaryota</taxon>
        <taxon>Fungi</taxon>
        <taxon>Fungi incertae sedis</taxon>
        <taxon>Chytridiomycota</taxon>
        <taxon>Chytridiomycota incertae sedis</taxon>
        <taxon>Neocallimastigomycetes</taxon>
        <taxon>Neocallimastigales</taxon>
        <taxon>Neocallimastigaceae</taxon>
        <taxon>Piromyces</taxon>
    </lineage>
</organism>
<reference evidence="6 7" key="2">
    <citation type="submission" date="2016-08" db="EMBL/GenBank/DDBJ databases">
        <title>Pervasive Adenine N6-methylation of Active Genes in Fungi.</title>
        <authorList>
            <consortium name="DOE Joint Genome Institute"/>
            <person name="Mondo S.J."/>
            <person name="Dannebaum R.O."/>
            <person name="Kuo R.C."/>
            <person name="Labutti K."/>
            <person name="Haridas S."/>
            <person name="Kuo A."/>
            <person name="Salamov A."/>
            <person name="Ahrendt S.R."/>
            <person name="Lipzen A."/>
            <person name="Sullivan W."/>
            <person name="Andreopoulos W.B."/>
            <person name="Clum A."/>
            <person name="Lindquist E."/>
            <person name="Daum C."/>
            <person name="Ramamoorthy G.K."/>
            <person name="Gryganskyi A."/>
            <person name="Culley D."/>
            <person name="Magnuson J.K."/>
            <person name="James T.Y."/>
            <person name="O'Malley M.A."/>
            <person name="Stajich J.E."/>
            <person name="Spatafora J.W."/>
            <person name="Visel A."/>
            <person name="Grigoriev I.V."/>
        </authorList>
    </citation>
    <scope>NUCLEOTIDE SEQUENCE [LARGE SCALE GENOMIC DNA]</scope>
    <source>
        <strain evidence="7">finn</strain>
    </source>
</reference>
<dbReference type="InterPro" id="IPR055439">
    <property type="entry name" value="Beta-prop_EML_1st"/>
</dbReference>
<dbReference type="PROSITE" id="PS50294">
    <property type="entry name" value="WD_REPEATS_REGION"/>
    <property type="match status" value="1"/>
</dbReference>
<dbReference type="FunFam" id="2.130.10.10:FF:000320">
    <property type="entry name" value="echinoderm microtubule-associated protein-like 6"/>
    <property type="match status" value="1"/>
</dbReference>
<dbReference type="Gene3D" id="2.60.40.150">
    <property type="entry name" value="C2 domain"/>
    <property type="match status" value="1"/>
</dbReference>
<dbReference type="GO" id="GO:0008017">
    <property type="term" value="F:microtubule binding"/>
    <property type="evidence" value="ECO:0007669"/>
    <property type="project" value="TreeGrafter"/>
</dbReference>
<feature type="repeat" description="WD" evidence="4">
    <location>
        <begin position="378"/>
        <end position="404"/>
    </location>
</feature>
<proteinExistence type="inferred from homology"/>
<comment type="similarity">
    <text evidence="1">Belongs to the WD repeat EMAP family.</text>
</comment>
<dbReference type="SUPFAM" id="SSF50978">
    <property type="entry name" value="WD40 repeat-like"/>
    <property type="match status" value="1"/>
</dbReference>
<keyword evidence="2 4" id="KW-0853">WD repeat</keyword>
<dbReference type="InterPro" id="IPR015943">
    <property type="entry name" value="WD40/YVTN_repeat-like_dom_sf"/>
</dbReference>
<dbReference type="SUPFAM" id="SSF50998">
    <property type="entry name" value="Quinoprotein alcohol dehydrogenase-like"/>
    <property type="match status" value="1"/>
</dbReference>
<dbReference type="PROSITE" id="PS50004">
    <property type="entry name" value="C2"/>
    <property type="match status" value="1"/>
</dbReference>
<evidence type="ECO:0000256" key="3">
    <source>
        <dbReference type="ARBA" id="ARBA00022737"/>
    </source>
</evidence>
<evidence type="ECO:0000313" key="6">
    <source>
        <dbReference type="EMBL" id="ORX55306.1"/>
    </source>
</evidence>
<dbReference type="InterPro" id="IPR050630">
    <property type="entry name" value="WD_repeat_EMAP"/>
</dbReference>
<dbReference type="InterPro" id="IPR035892">
    <property type="entry name" value="C2_domain_sf"/>
</dbReference>
<feature type="repeat" description="WD" evidence="4">
    <location>
        <begin position="634"/>
        <end position="675"/>
    </location>
</feature>
<dbReference type="SMART" id="SM00320">
    <property type="entry name" value="WD40"/>
    <property type="match status" value="12"/>
</dbReference>
<gene>
    <name evidence="6" type="ORF">BCR36DRAFT_581343</name>
</gene>
<feature type="domain" description="C2" evidence="5">
    <location>
        <begin position="1"/>
        <end position="107"/>
    </location>
</feature>
<keyword evidence="3" id="KW-0677">Repeat</keyword>
<comment type="caution">
    <text evidence="6">The sequence shown here is derived from an EMBL/GenBank/DDBJ whole genome shotgun (WGS) entry which is preliminary data.</text>
</comment>
<dbReference type="PROSITE" id="PS00678">
    <property type="entry name" value="WD_REPEATS_1"/>
    <property type="match status" value="1"/>
</dbReference>
<dbReference type="Pfam" id="PF23414">
    <property type="entry name" value="Beta-prop_EML_2"/>
    <property type="match status" value="1"/>
</dbReference>
<dbReference type="InterPro" id="IPR001680">
    <property type="entry name" value="WD40_rpt"/>
</dbReference>
<dbReference type="InterPro" id="IPR019775">
    <property type="entry name" value="WD40_repeat_CS"/>
</dbReference>
<dbReference type="Pfam" id="PF00168">
    <property type="entry name" value="C2"/>
    <property type="match status" value="1"/>
</dbReference>
<dbReference type="SUPFAM" id="SSF49562">
    <property type="entry name" value="C2 domain (Calcium/lipid-binding domain, CaLB)"/>
    <property type="match status" value="1"/>
</dbReference>
<dbReference type="InterPro" id="IPR000008">
    <property type="entry name" value="C2_dom"/>
</dbReference>
<dbReference type="GO" id="GO:0005929">
    <property type="term" value="C:cilium"/>
    <property type="evidence" value="ECO:0007669"/>
    <property type="project" value="UniProtKB-ARBA"/>
</dbReference>
<dbReference type="Pfam" id="PF03451">
    <property type="entry name" value="HELP"/>
    <property type="match status" value="1"/>
</dbReference>
<evidence type="ECO:0000256" key="1">
    <source>
        <dbReference type="ARBA" id="ARBA00006489"/>
    </source>
</evidence>
<dbReference type="STRING" id="1754191.A0A1Y1VFV8"/>
<dbReference type="Gene3D" id="2.130.10.10">
    <property type="entry name" value="YVTN repeat-like/Quinoprotein amine dehydrogenase"/>
    <property type="match status" value="2"/>
</dbReference>
<reference evidence="6 7" key="1">
    <citation type="submission" date="2016-08" db="EMBL/GenBank/DDBJ databases">
        <title>Genomes of anaerobic fungi encode conserved fungal cellulosomes for biomass hydrolysis.</title>
        <authorList>
            <consortium name="DOE Joint Genome Institute"/>
            <person name="Haitjema C.H."/>
            <person name="Gilmore S.P."/>
            <person name="Henske J.K."/>
            <person name="Solomon K.V."/>
            <person name="De Groot R."/>
            <person name="Kuo A."/>
            <person name="Mondo S.J."/>
            <person name="Salamov A.A."/>
            <person name="Labutti K."/>
            <person name="Zhao Z."/>
            <person name="Chiniquy J."/>
            <person name="Barry K."/>
            <person name="Brewer H.M."/>
            <person name="Purvine S.O."/>
            <person name="Wright A.T."/>
            <person name="Boxma B."/>
            <person name="Van Alen T."/>
            <person name="Hackstein J.H."/>
            <person name="Baker S.E."/>
            <person name="Grigoriev I.V."/>
            <person name="O'Malley M.A."/>
        </authorList>
    </citation>
    <scope>NUCLEOTIDE SEQUENCE [LARGE SCALE GENOMIC DNA]</scope>
    <source>
        <strain evidence="7">finn</strain>
    </source>
</reference>
<dbReference type="PANTHER" id="PTHR13720">
    <property type="entry name" value="WD-40 REPEAT PROTEIN"/>
    <property type="match status" value="1"/>
</dbReference>
<feature type="repeat" description="WD" evidence="4">
    <location>
        <begin position="746"/>
        <end position="781"/>
    </location>
</feature>
<dbReference type="EMBL" id="MCFH01000009">
    <property type="protein sequence ID" value="ORX55306.1"/>
    <property type="molecule type" value="Genomic_DNA"/>
</dbReference>
<dbReference type="PANTHER" id="PTHR13720:SF33">
    <property type="entry name" value="HELP DOMAIN-CONTAINING PROTEIN"/>
    <property type="match status" value="1"/>
</dbReference>
<dbReference type="SMART" id="SM00239">
    <property type="entry name" value="C2"/>
    <property type="match status" value="1"/>
</dbReference>
<evidence type="ECO:0000313" key="7">
    <source>
        <dbReference type="Proteomes" id="UP000193719"/>
    </source>
</evidence>
<sequence length="781" mass="87930">MSYIEVCLIQAKNLLPIGAESKNGKDLSVDPYAIINYDSYSENSKIIYDTNSPVWRESFFFECKNPTNVKVEVIIHDKEFCVSDLLIGRAEFTFNDVKLNDYSKQWASIVDGEGEIEVAVSLRQYDYPGVAKSKAGKKDKHFQVNRAWAGAIVKPDNAPSVTNKLPIQSLVLEHVYGYRTRDTRDNLFALDSNTIVYHAAAVGIVHNIKTRKQRFFNGSHVDDILCLTRHPNNKYIATGDIVSLNGEGPIVAIWDATAPEAAPLVVFKIEEGRIMRGVSTMGFSSDGKYLIVVTSDNYHSVRIYDWKAKTLLCTEKGHSDKILDIDNHPKDPNSFVTVGVKHIKFWKYDSASKRFTTKKGLFGKNKTQTILCPLYIGNGDILLTGTYDGDIYIWNTKTCDIMGTISTGHNSIYSFAYNPEFGLACGHRDGFITLFDVNETNGKLKKITEVNIGFSVKSLDFNPDGHLIVGTSESAIFMIKNFQKKDPQTDIELLFQSHSAAKMEELWGLDGNPSNENEFATCSDDGLVNIWDTEQYKQKCYTNLKNEKLRSISFSPDGKKLFVGCVSGNIYVLDANDLSIIKTIPYEQRSFIKSNEHDITVIKCSPDGTKIASGNRDCVINVYSTKNYNRINTLIGHSSTIVHMDWSVDSKYLQSDSSDCEILYWNIDDMAQVTKMDEIKPVRWNSWSLILGWPVQSIWESGWSNSTINAVARDKREKLLVTADDNSQVRLFSYPVALDKQPCKRYSGHSSHVTNVTFLGNKYVISTGGMDGSIFQWRIKE</sequence>
<dbReference type="InterPro" id="IPR005108">
    <property type="entry name" value="HELP"/>
</dbReference>
<dbReference type="Proteomes" id="UP000193719">
    <property type="component" value="Unassembled WGS sequence"/>
</dbReference>
<name>A0A1Y1VFV8_9FUNG</name>
<dbReference type="Pfam" id="PF23409">
    <property type="entry name" value="Beta-prop_EML"/>
    <property type="match status" value="1"/>
</dbReference>